<sequence>MAIYLKYDTIKGNVTAEGFKEWIELGSFQWGVGRGIGSAHGSEGVRESSEPSLSEVSVTKMLDKSSNDLLTAALHGKPVKAEIVFTRTKSGGGGVEEFLRYELSNTMTSGYSISSGGDRPSESLSLNFTKVMVKNSVAKLDNTGEPVSMTYDLSTAKNA</sequence>
<proteinExistence type="predicted"/>
<dbReference type="Proteomes" id="UP000078272">
    <property type="component" value="Unassembled WGS sequence"/>
</dbReference>
<dbReference type="PANTHER" id="PTHR36152">
    <property type="entry name" value="CYTOPLASMIC PROTEIN-RELATED"/>
    <property type="match status" value="1"/>
</dbReference>
<gene>
    <name evidence="1" type="ORF">NS226_05120</name>
</gene>
<dbReference type="SUPFAM" id="SSF141452">
    <property type="entry name" value="Hcp1-like"/>
    <property type="match status" value="1"/>
</dbReference>
<evidence type="ECO:0000313" key="1">
    <source>
        <dbReference type="EMBL" id="KTQ97317.1"/>
    </source>
</evidence>
<dbReference type="InterPro" id="IPR008514">
    <property type="entry name" value="T6SS_Hcp"/>
</dbReference>
<dbReference type="PATRIC" id="fig|401562.3.peg.242"/>
<dbReference type="EMBL" id="LDPZ01000010">
    <property type="protein sequence ID" value="KTQ97317.1"/>
    <property type="molecule type" value="Genomic_DNA"/>
</dbReference>
<dbReference type="InterPro" id="IPR053165">
    <property type="entry name" value="HSI-I_assembly_Hcp1"/>
</dbReference>
<dbReference type="InterPro" id="IPR036624">
    <property type="entry name" value="Hcp1-lik_sf"/>
</dbReference>
<reference evidence="1 2" key="1">
    <citation type="journal article" date="2016" name="Front. Microbiol.">
        <title>Genomic Resource of Rice Seed Associated Bacteria.</title>
        <authorList>
            <person name="Midha S."/>
            <person name="Bansal K."/>
            <person name="Sharma S."/>
            <person name="Kumar N."/>
            <person name="Patil P.P."/>
            <person name="Chaudhry V."/>
            <person name="Patil P.B."/>
        </authorList>
    </citation>
    <scope>NUCLEOTIDE SEQUENCE [LARGE SCALE GENOMIC DNA]</scope>
    <source>
        <strain evidence="1 2">NS226</strain>
    </source>
</reference>
<organism evidence="1 2">
    <name type="scientific">Aureimonas ureilytica</name>
    <dbReference type="NCBI Taxonomy" id="401562"/>
    <lineage>
        <taxon>Bacteria</taxon>
        <taxon>Pseudomonadati</taxon>
        <taxon>Pseudomonadota</taxon>
        <taxon>Alphaproteobacteria</taxon>
        <taxon>Hyphomicrobiales</taxon>
        <taxon>Aurantimonadaceae</taxon>
        <taxon>Aureimonas</taxon>
    </lineage>
</organism>
<comment type="caution">
    <text evidence="1">The sequence shown here is derived from an EMBL/GenBank/DDBJ whole genome shotgun (WGS) entry which is preliminary data.</text>
</comment>
<dbReference type="OrthoDB" id="7571664at2"/>
<dbReference type="Pfam" id="PF05638">
    <property type="entry name" value="T6SS_HCP"/>
    <property type="match status" value="1"/>
</dbReference>
<evidence type="ECO:0008006" key="3">
    <source>
        <dbReference type="Google" id="ProtNLM"/>
    </source>
</evidence>
<protein>
    <recommendedName>
        <fullName evidence="3">Hcp1 family type VI secretion system effector</fullName>
    </recommendedName>
</protein>
<dbReference type="PANTHER" id="PTHR36152:SF1">
    <property type="entry name" value="UBIQUITIN-LIKE DOMAIN-CONTAINING PROTEIN"/>
    <property type="match status" value="1"/>
</dbReference>
<dbReference type="Gene3D" id="2.30.110.20">
    <property type="entry name" value="Hcp1-like"/>
    <property type="match status" value="1"/>
</dbReference>
<accession>A0A175RDS4</accession>
<dbReference type="RefSeq" id="WP_058634070.1">
    <property type="nucleotide sequence ID" value="NZ_LDPZ01000010.1"/>
</dbReference>
<dbReference type="AlphaFoldDB" id="A0A175RDS4"/>
<evidence type="ECO:0000313" key="2">
    <source>
        <dbReference type="Proteomes" id="UP000078272"/>
    </source>
</evidence>
<name>A0A175RDS4_9HYPH</name>